<feature type="coiled-coil region" evidence="6">
    <location>
        <begin position="369"/>
        <end position="407"/>
    </location>
</feature>
<dbReference type="EMBL" id="NTFS01000216">
    <property type="protein sequence ID" value="PAX52641.1"/>
    <property type="molecule type" value="Genomic_DNA"/>
</dbReference>
<sequence length="637" mass="71758">MTNLDFSLLEKIATSLPGVIFQILQKQNNSLIISASSGCHELCELQLEVIQNDFNILLNLLRSQDIHTFIELVTVSSITLAPWCWQGEILTLSSKNKWVQISVHPQKQANGDILWEGLVMDITKHKLTEDNLRASEGRYKAILDAIPDLMFRISGDGEYLDFKGEGANVTIPREQIVGKNLWDLLPSDVARDSYAAICRTLASRSLQTCEYQLPTALGMRDYEARLVISGKAEVLAIVRDITENKKTETTLKHLAEKFSKAFRCSPDPITISTLAEGRYIDVNNSFVRLTGYERDETVGKTALELNIWVNPSDRTQLLRELNNTGAVNNLEFEFRCKSGEVIIAQLSAEIIDLEGVKCILAINKNITKSKQAESQLHKLNTNLERQVEERTAQLQEKVQEIQELSRIKDVMLHTVSHDLRTSVIGNLMVLNNLIREQVGNRERQTGDSPIAQSIVERMIEGNERQLGMIDSLLEINSSDTKALIMNQEIVKFSTLIKAIVQDIASLLNKYQAKLDNSIGENFPTVKADQELLRKLFVALLTYTCQNNPPGLKIILKARVEAGKIRCTIQDNGIEISKIECDRFFDLHIREPQSRSSTCTSLKLYMCRQIIKAHGGEISVISNRKRGLTILFTLPIVN</sequence>
<dbReference type="Gene3D" id="1.10.287.130">
    <property type="match status" value="1"/>
</dbReference>
<feature type="domain" description="PAS" evidence="8">
    <location>
        <begin position="275"/>
        <end position="324"/>
    </location>
</feature>
<dbReference type="CDD" id="cd00130">
    <property type="entry name" value="PAS"/>
    <property type="match status" value="1"/>
</dbReference>
<dbReference type="EC" id="2.7.13.3" evidence="2"/>
<keyword evidence="11" id="KW-1185">Reference proteome</keyword>
<comment type="catalytic activity">
    <reaction evidence="1">
        <text>ATP + protein L-histidine = ADP + protein N-phospho-L-histidine.</text>
        <dbReference type="EC" id="2.7.13.3"/>
    </reaction>
</comment>
<evidence type="ECO:0000259" key="8">
    <source>
        <dbReference type="PROSITE" id="PS50112"/>
    </source>
</evidence>
<name>A0A2A2TG20_9CYAN</name>
<dbReference type="InterPro" id="IPR001610">
    <property type="entry name" value="PAC"/>
</dbReference>
<dbReference type="InterPro" id="IPR003594">
    <property type="entry name" value="HATPase_dom"/>
</dbReference>
<reference evidence="10 11" key="1">
    <citation type="submission" date="2017-08" db="EMBL/GenBank/DDBJ databases">
        <title>Draft genome sequence of filamentous cyanobacterium Calothrix elsteri CCALA 953.</title>
        <authorList>
            <person name="Gagunashvili A.N."/>
            <person name="Elster J."/>
            <person name="Andresson O.S."/>
        </authorList>
    </citation>
    <scope>NUCLEOTIDE SEQUENCE [LARGE SCALE GENOMIC DNA]</scope>
    <source>
        <strain evidence="10 11">CCALA 953</strain>
    </source>
</reference>
<evidence type="ECO:0000259" key="9">
    <source>
        <dbReference type="PROSITE" id="PS50113"/>
    </source>
</evidence>
<dbReference type="AlphaFoldDB" id="A0A2A2TG20"/>
<proteinExistence type="predicted"/>
<dbReference type="PROSITE" id="PS50112">
    <property type="entry name" value="PAS"/>
    <property type="match status" value="1"/>
</dbReference>
<dbReference type="Proteomes" id="UP000218238">
    <property type="component" value="Unassembled WGS sequence"/>
</dbReference>
<dbReference type="RefSeq" id="WP_095723058.1">
    <property type="nucleotide sequence ID" value="NZ_NTFS01000216.1"/>
</dbReference>
<protein>
    <recommendedName>
        <fullName evidence="2">histidine kinase</fullName>
        <ecNumber evidence="2">2.7.13.3</ecNumber>
    </recommendedName>
</protein>
<dbReference type="SMART" id="SM00091">
    <property type="entry name" value="PAS"/>
    <property type="match status" value="2"/>
</dbReference>
<evidence type="ECO:0000256" key="2">
    <source>
        <dbReference type="ARBA" id="ARBA00012438"/>
    </source>
</evidence>
<dbReference type="SUPFAM" id="SSF47384">
    <property type="entry name" value="Homodimeric domain of signal transducing histidine kinase"/>
    <property type="match status" value="1"/>
</dbReference>
<dbReference type="Pfam" id="PF02518">
    <property type="entry name" value="HATPase_c"/>
    <property type="match status" value="1"/>
</dbReference>
<evidence type="ECO:0000313" key="10">
    <source>
        <dbReference type="EMBL" id="PAX52641.1"/>
    </source>
</evidence>
<keyword evidence="4" id="KW-0808">Transferase</keyword>
<keyword evidence="3" id="KW-0597">Phosphoprotein</keyword>
<dbReference type="Gene3D" id="3.30.565.10">
    <property type="entry name" value="Histidine kinase-like ATPase, C-terminal domain"/>
    <property type="match status" value="1"/>
</dbReference>
<dbReference type="GO" id="GO:0000155">
    <property type="term" value="F:phosphorelay sensor kinase activity"/>
    <property type="evidence" value="ECO:0007669"/>
    <property type="project" value="InterPro"/>
</dbReference>
<keyword evidence="6" id="KW-0175">Coiled coil</keyword>
<evidence type="ECO:0000256" key="6">
    <source>
        <dbReference type="SAM" id="Coils"/>
    </source>
</evidence>
<evidence type="ECO:0000259" key="7">
    <source>
        <dbReference type="PROSITE" id="PS50109"/>
    </source>
</evidence>
<organism evidence="10 11">
    <name type="scientific">Brunnivagina elsteri CCALA 953</name>
    <dbReference type="NCBI Taxonomy" id="987040"/>
    <lineage>
        <taxon>Bacteria</taxon>
        <taxon>Bacillati</taxon>
        <taxon>Cyanobacteriota</taxon>
        <taxon>Cyanophyceae</taxon>
        <taxon>Nostocales</taxon>
        <taxon>Calotrichaceae</taxon>
        <taxon>Brunnivagina</taxon>
    </lineage>
</organism>
<feature type="domain" description="Histidine kinase" evidence="7">
    <location>
        <begin position="414"/>
        <end position="637"/>
    </location>
</feature>
<dbReference type="SUPFAM" id="SSF55785">
    <property type="entry name" value="PYP-like sensor domain (PAS domain)"/>
    <property type="match status" value="3"/>
</dbReference>
<dbReference type="NCBIfam" id="TIGR00229">
    <property type="entry name" value="sensory_box"/>
    <property type="match status" value="2"/>
</dbReference>
<dbReference type="Pfam" id="PF13426">
    <property type="entry name" value="PAS_9"/>
    <property type="match status" value="2"/>
</dbReference>
<dbReference type="InterPro" id="IPR000014">
    <property type="entry name" value="PAS"/>
</dbReference>
<dbReference type="InterPro" id="IPR005467">
    <property type="entry name" value="His_kinase_dom"/>
</dbReference>
<gene>
    <name evidence="10" type="ORF">CK510_18250</name>
</gene>
<dbReference type="PANTHER" id="PTHR43304:SF1">
    <property type="entry name" value="PAC DOMAIN-CONTAINING PROTEIN"/>
    <property type="match status" value="1"/>
</dbReference>
<evidence type="ECO:0000256" key="4">
    <source>
        <dbReference type="ARBA" id="ARBA00022679"/>
    </source>
</evidence>
<evidence type="ECO:0000256" key="5">
    <source>
        <dbReference type="ARBA" id="ARBA00022777"/>
    </source>
</evidence>
<keyword evidence="5" id="KW-0418">Kinase</keyword>
<dbReference type="SUPFAM" id="SSF55874">
    <property type="entry name" value="ATPase domain of HSP90 chaperone/DNA topoisomerase II/histidine kinase"/>
    <property type="match status" value="1"/>
</dbReference>
<dbReference type="Gene3D" id="3.30.450.20">
    <property type="entry name" value="PAS domain"/>
    <property type="match status" value="3"/>
</dbReference>
<dbReference type="InterPro" id="IPR003661">
    <property type="entry name" value="HisK_dim/P_dom"/>
</dbReference>
<dbReference type="SMART" id="SM00387">
    <property type="entry name" value="HATPase_c"/>
    <property type="match status" value="1"/>
</dbReference>
<feature type="domain" description="PAC" evidence="9">
    <location>
        <begin position="328"/>
        <end position="378"/>
    </location>
</feature>
<accession>A0A2A2TG20</accession>
<evidence type="ECO:0000256" key="3">
    <source>
        <dbReference type="ARBA" id="ARBA00022553"/>
    </source>
</evidence>
<dbReference type="InterPro" id="IPR036890">
    <property type="entry name" value="HATPase_C_sf"/>
</dbReference>
<dbReference type="SMART" id="SM00086">
    <property type="entry name" value="PAC"/>
    <property type="match status" value="2"/>
</dbReference>
<dbReference type="InterPro" id="IPR036097">
    <property type="entry name" value="HisK_dim/P_sf"/>
</dbReference>
<dbReference type="PROSITE" id="PS50109">
    <property type="entry name" value="HIS_KIN"/>
    <property type="match status" value="1"/>
</dbReference>
<dbReference type="InterPro" id="IPR052162">
    <property type="entry name" value="Sensor_kinase/Photoreceptor"/>
</dbReference>
<dbReference type="InterPro" id="IPR035965">
    <property type="entry name" value="PAS-like_dom_sf"/>
</dbReference>
<dbReference type="InterPro" id="IPR000700">
    <property type="entry name" value="PAS-assoc_C"/>
</dbReference>
<dbReference type="CDD" id="cd00082">
    <property type="entry name" value="HisKA"/>
    <property type="match status" value="1"/>
</dbReference>
<comment type="caution">
    <text evidence="10">The sequence shown here is derived from an EMBL/GenBank/DDBJ whole genome shotgun (WGS) entry which is preliminary data.</text>
</comment>
<evidence type="ECO:0000256" key="1">
    <source>
        <dbReference type="ARBA" id="ARBA00000085"/>
    </source>
</evidence>
<dbReference type="PANTHER" id="PTHR43304">
    <property type="entry name" value="PHYTOCHROME-LIKE PROTEIN CPH1"/>
    <property type="match status" value="1"/>
</dbReference>
<dbReference type="OrthoDB" id="434992at2"/>
<evidence type="ECO:0000313" key="11">
    <source>
        <dbReference type="Proteomes" id="UP000218238"/>
    </source>
</evidence>
<dbReference type="PROSITE" id="PS50113">
    <property type="entry name" value="PAC"/>
    <property type="match status" value="1"/>
</dbReference>